<keyword evidence="3" id="KW-0813">Transport</keyword>
<dbReference type="SUPFAM" id="SSF47928">
    <property type="entry name" value="N-terminal domain of the delta subunit of the F1F0-ATP synthase"/>
    <property type="match status" value="1"/>
</dbReference>
<evidence type="ECO:0000256" key="8">
    <source>
        <dbReference type="ARBA" id="ARBA00033369"/>
    </source>
</evidence>
<dbReference type="HAMAP" id="MF_01416">
    <property type="entry name" value="ATP_synth_delta_bact"/>
    <property type="match status" value="1"/>
</dbReference>
<dbReference type="KEGG" id="phu:Phum_PHUM490640"/>
<evidence type="ECO:0000313" key="11">
    <source>
        <dbReference type="Proteomes" id="UP000009046"/>
    </source>
</evidence>
<dbReference type="eggNOG" id="KOG1662">
    <property type="taxonomic scope" value="Eukaryota"/>
</dbReference>
<dbReference type="EMBL" id="DS235824">
    <property type="protein sequence ID" value="EEB17826.1"/>
    <property type="molecule type" value="Genomic_DNA"/>
</dbReference>
<evidence type="ECO:0000256" key="6">
    <source>
        <dbReference type="ARBA" id="ARBA00023136"/>
    </source>
</evidence>
<dbReference type="HOGENOM" id="CLU_085114_0_0_1"/>
<dbReference type="InterPro" id="IPR000711">
    <property type="entry name" value="ATPase_OSCP/dsu"/>
</dbReference>
<dbReference type="OMA" id="MVDNIQD"/>
<accession>E0VWS0</accession>
<dbReference type="PRINTS" id="PR00125">
    <property type="entry name" value="ATPASEDELTA"/>
</dbReference>
<keyword evidence="7" id="KW-0066">ATP synthesis</keyword>
<name>E0VWS0_PEDHC</name>
<dbReference type="GO" id="GO:0046933">
    <property type="term" value="F:proton-transporting ATP synthase activity, rotational mechanism"/>
    <property type="evidence" value="ECO:0007669"/>
    <property type="project" value="InterPro"/>
</dbReference>
<protein>
    <recommendedName>
        <fullName evidence="8">Oligomycin sensitivity conferral protein</fullName>
    </recommendedName>
</protein>
<evidence type="ECO:0000256" key="1">
    <source>
        <dbReference type="ARBA" id="ARBA00004370"/>
    </source>
</evidence>
<evidence type="ECO:0000313" key="10">
    <source>
        <dbReference type="EnsemblMetazoa" id="PHUM490640-PA"/>
    </source>
</evidence>
<comment type="subcellular location">
    <subcellularLocation>
        <location evidence="1">Membrane</location>
    </subcellularLocation>
</comment>
<reference evidence="9" key="2">
    <citation type="submission" date="2007-04" db="EMBL/GenBank/DDBJ databases">
        <title>The genome of the human body louse.</title>
        <authorList>
            <consortium name="The Human Body Louse Genome Consortium"/>
            <person name="Kirkness E."/>
            <person name="Walenz B."/>
            <person name="Hass B."/>
            <person name="Bruggner R."/>
            <person name="Strausberg R."/>
        </authorList>
    </citation>
    <scope>NUCLEOTIDE SEQUENCE</scope>
    <source>
        <strain evidence="9">USDA</strain>
    </source>
</reference>
<dbReference type="CTD" id="8235747"/>
<reference evidence="10" key="3">
    <citation type="submission" date="2021-02" db="UniProtKB">
        <authorList>
            <consortium name="EnsemblMetazoa"/>
        </authorList>
    </citation>
    <scope>IDENTIFICATION</scope>
    <source>
        <strain evidence="10">USDA</strain>
    </source>
</reference>
<keyword evidence="5" id="KW-0406">Ion transport</keyword>
<dbReference type="STRING" id="121224.E0VWS0"/>
<dbReference type="GO" id="GO:0016787">
    <property type="term" value="F:hydrolase activity"/>
    <property type="evidence" value="ECO:0007669"/>
    <property type="project" value="UniProtKB-KW"/>
</dbReference>
<evidence type="ECO:0000256" key="7">
    <source>
        <dbReference type="ARBA" id="ARBA00023310"/>
    </source>
</evidence>
<sequence>MAACKLSIIARSFSSSGAQNQLVKTPIPVFGVGGRYAAAVYSAGVKAKEIDKVEADLKKFQDAFNTDLKLSQILKDPTIKKSMKATSLKSIAEKMSFTKTSTNALTLIAENGRLKDFNMIMNSFKTVMAAHKGEIPCEVVSAKPLNEAQLKDVTAALQKFAGKKTVLLTSKVDPSILGGLIVSIGDKYVDMSIASKVKKYTEILNSVV</sequence>
<dbReference type="EMBL" id="AAZO01005937">
    <property type="status" value="NOT_ANNOTATED_CDS"/>
    <property type="molecule type" value="Genomic_DNA"/>
</dbReference>
<evidence type="ECO:0000256" key="2">
    <source>
        <dbReference type="ARBA" id="ARBA00007046"/>
    </source>
</evidence>
<dbReference type="VEuPathDB" id="VectorBase:PHUM490640"/>
<dbReference type="OrthoDB" id="1262810at2759"/>
<dbReference type="GO" id="GO:0016020">
    <property type="term" value="C:membrane"/>
    <property type="evidence" value="ECO:0007669"/>
    <property type="project" value="UniProtKB-SubCell"/>
</dbReference>
<dbReference type="FunCoup" id="E0VWS0">
    <property type="interactions" value="1359"/>
</dbReference>
<dbReference type="InParanoid" id="E0VWS0"/>
<dbReference type="AlphaFoldDB" id="E0VWS0"/>
<keyword evidence="9" id="KW-0378">Hydrolase</keyword>
<dbReference type="InterPro" id="IPR026015">
    <property type="entry name" value="ATP_synth_OSCP/delta_N_sf"/>
</dbReference>
<dbReference type="EnsemblMetazoa" id="PHUM490640-RA">
    <property type="protein sequence ID" value="PHUM490640-PA"/>
    <property type="gene ID" value="PHUM490640"/>
</dbReference>
<dbReference type="Proteomes" id="UP000009046">
    <property type="component" value="Unassembled WGS sequence"/>
</dbReference>
<dbReference type="GeneID" id="8235747"/>
<keyword evidence="11" id="KW-1185">Reference proteome</keyword>
<organism>
    <name type="scientific">Pediculus humanus subsp. corporis</name>
    <name type="common">Body louse</name>
    <dbReference type="NCBI Taxonomy" id="121224"/>
    <lineage>
        <taxon>Eukaryota</taxon>
        <taxon>Metazoa</taxon>
        <taxon>Ecdysozoa</taxon>
        <taxon>Arthropoda</taxon>
        <taxon>Hexapoda</taxon>
        <taxon>Insecta</taxon>
        <taxon>Pterygota</taxon>
        <taxon>Neoptera</taxon>
        <taxon>Paraneoptera</taxon>
        <taxon>Psocodea</taxon>
        <taxon>Troctomorpha</taxon>
        <taxon>Phthiraptera</taxon>
        <taxon>Anoplura</taxon>
        <taxon>Pediculidae</taxon>
        <taxon>Pediculus</taxon>
    </lineage>
</organism>
<dbReference type="Gene3D" id="1.10.520.20">
    <property type="entry name" value="N-terminal domain of the delta subunit of the F1F0-ATP synthase"/>
    <property type="match status" value="1"/>
</dbReference>
<dbReference type="RefSeq" id="XP_002430564.1">
    <property type="nucleotide sequence ID" value="XM_002430519.1"/>
</dbReference>
<evidence type="ECO:0000256" key="4">
    <source>
        <dbReference type="ARBA" id="ARBA00022781"/>
    </source>
</evidence>
<reference evidence="9" key="1">
    <citation type="submission" date="2007-04" db="EMBL/GenBank/DDBJ databases">
        <title>Annotation of Pediculus humanus corporis strain USDA.</title>
        <authorList>
            <person name="Kirkness E."/>
            <person name="Hannick L."/>
            <person name="Hass B."/>
            <person name="Bruggner R."/>
            <person name="Lawson D."/>
            <person name="Bidwell S."/>
            <person name="Joardar V."/>
            <person name="Caler E."/>
            <person name="Walenz B."/>
            <person name="Inman J."/>
            <person name="Schobel S."/>
            <person name="Galinsky K."/>
            <person name="Amedeo P."/>
            <person name="Strausberg R."/>
        </authorList>
    </citation>
    <scope>NUCLEOTIDE SEQUENCE</scope>
    <source>
        <strain evidence="9">USDA</strain>
    </source>
</reference>
<proteinExistence type="inferred from homology"/>
<comment type="similarity">
    <text evidence="2">Belongs to the ATPase delta chain family.</text>
</comment>
<dbReference type="PANTHER" id="PTHR11910">
    <property type="entry name" value="ATP SYNTHASE DELTA CHAIN"/>
    <property type="match status" value="1"/>
</dbReference>
<evidence type="ECO:0000256" key="5">
    <source>
        <dbReference type="ARBA" id="ARBA00023065"/>
    </source>
</evidence>
<dbReference type="NCBIfam" id="TIGR01145">
    <property type="entry name" value="ATP_synt_delta"/>
    <property type="match status" value="1"/>
</dbReference>
<gene>
    <name evidence="10" type="primary">8235747</name>
    <name evidence="9" type="ORF">Phum_PHUM490640</name>
</gene>
<evidence type="ECO:0000313" key="9">
    <source>
        <dbReference type="EMBL" id="EEB17826.1"/>
    </source>
</evidence>
<keyword evidence="6" id="KW-0472">Membrane</keyword>
<evidence type="ECO:0000256" key="3">
    <source>
        <dbReference type="ARBA" id="ARBA00022448"/>
    </source>
</evidence>
<dbReference type="Pfam" id="PF00213">
    <property type="entry name" value="OSCP"/>
    <property type="match status" value="1"/>
</dbReference>
<keyword evidence="4" id="KW-0375">Hydrogen ion transport</keyword>